<dbReference type="InterPro" id="IPR011335">
    <property type="entry name" value="Restrct_endonuc-II-like"/>
</dbReference>
<dbReference type="SUPFAM" id="SSF52980">
    <property type="entry name" value="Restriction endonuclease-like"/>
    <property type="match status" value="1"/>
</dbReference>
<protein>
    <submittedName>
        <fullName evidence="1">YaeQ family protein</fullName>
    </submittedName>
</protein>
<dbReference type="CDD" id="cd22368">
    <property type="entry name" value="YaeQ-like"/>
    <property type="match status" value="1"/>
</dbReference>
<dbReference type="PANTHER" id="PTHR38784:SF1">
    <property type="entry name" value="SUCROSE PHOSPHORYLASE"/>
    <property type="match status" value="1"/>
</dbReference>
<dbReference type="SMART" id="SM01322">
    <property type="entry name" value="YaeQ"/>
    <property type="match status" value="1"/>
</dbReference>
<keyword evidence="2" id="KW-1185">Reference proteome</keyword>
<comment type="caution">
    <text evidence="1">The sequence shown here is derived from an EMBL/GenBank/DDBJ whole genome shotgun (WGS) entry which is preliminary data.</text>
</comment>
<dbReference type="Pfam" id="PF07152">
    <property type="entry name" value="YaeQ"/>
    <property type="match status" value="1"/>
</dbReference>
<dbReference type="EMBL" id="JAJTWT010000008">
    <property type="protein sequence ID" value="MCE4539294.1"/>
    <property type="molecule type" value="Genomic_DNA"/>
</dbReference>
<sequence>MALKATIYKAQLQIADMDRHVYGDHNLTLACHPSETEERLMIRVLAYALNVPADELRGRLEFTKGLSDVDEPDLWQLDLTGEVVHWIDLGQPDDRRLMKAHGRSERVSVYSYASSTEVWWRNLEGKLTRAPRLAVWQIPAEQSQALAALAERSMQLQISIQDGSIYVSTANASVEIHPVALKAAAE</sequence>
<reference evidence="1 2" key="1">
    <citation type="submission" date="2021-12" db="EMBL/GenBank/DDBJ databases">
        <title>Genome seq of p7.</title>
        <authorList>
            <person name="Seo T."/>
        </authorList>
    </citation>
    <scope>NUCLEOTIDE SEQUENCE [LARGE SCALE GENOMIC DNA]</scope>
    <source>
        <strain evidence="1 2">P7</strain>
    </source>
</reference>
<dbReference type="InterPro" id="IPR038590">
    <property type="entry name" value="YaeQ_sf"/>
</dbReference>
<gene>
    <name evidence="1" type="ORF">LXT12_18745</name>
</gene>
<dbReference type="InterPro" id="IPR009822">
    <property type="entry name" value="YaeQ"/>
</dbReference>
<dbReference type="Proteomes" id="UP001201463">
    <property type="component" value="Unassembled WGS sequence"/>
</dbReference>
<dbReference type="PIRSF" id="PIRSF011484">
    <property type="entry name" value="YaeQ"/>
    <property type="match status" value="1"/>
</dbReference>
<accession>A0ABS8XL30</accession>
<evidence type="ECO:0000313" key="2">
    <source>
        <dbReference type="Proteomes" id="UP001201463"/>
    </source>
</evidence>
<organism evidence="1 2">
    <name type="scientific">Pelomonas caseinilytica</name>
    <dbReference type="NCBI Taxonomy" id="2906763"/>
    <lineage>
        <taxon>Bacteria</taxon>
        <taxon>Pseudomonadati</taxon>
        <taxon>Pseudomonadota</taxon>
        <taxon>Betaproteobacteria</taxon>
        <taxon>Burkholderiales</taxon>
        <taxon>Sphaerotilaceae</taxon>
        <taxon>Roseateles</taxon>
    </lineage>
</organism>
<proteinExistence type="predicted"/>
<evidence type="ECO:0000313" key="1">
    <source>
        <dbReference type="EMBL" id="MCE4539294.1"/>
    </source>
</evidence>
<dbReference type="PANTHER" id="PTHR38784">
    <property type="entry name" value="SUCROSE PHOSPHORYLASE"/>
    <property type="match status" value="1"/>
</dbReference>
<dbReference type="Gene3D" id="3.10.640.10">
    <property type="entry name" value="Restriction endonuclease-like alpha-beta roll domain"/>
    <property type="match status" value="1"/>
</dbReference>
<name>A0ABS8XL30_9BURK</name>
<dbReference type="RefSeq" id="WP_233393813.1">
    <property type="nucleotide sequence ID" value="NZ_JAJTWT010000008.1"/>
</dbReference>